<evidence type="ECO:0000256" key="2">
    <source>
        <dbReference type="ARBA" id="ARBA00022679"/>
    </source>
</evidence>
<dbReference type="Proteomes" id="UP001500945">
    <property type="component" value="Unassembled WGS sequence"/>
</dbReference>
<organism evidence="4 5">
    <name type="scientific">Fodinibacter luteus</name>
    <dbReference type="NCBI Taxonomy" id="552064"/>
    <lineage>
        <taxon>Bacteria</taxon>
        <taxon>Bacillati</taxon>
        <taxon>Actinomycetota</taxon>
        <taxon>Actinomycetes</taxon>
        <taxon>Micrococcales</taxon>
        <taxon>Intrasporangiaceae</taxon>
        <taxon>Fodinibacter (ex Wang et al. 2009)</taxon>
    </lineage>
</organism>
<dbReference type="PANTHER" id="PTHR45947">
    <property type="entry name" value="SULFOQUINOVOSYL TRANSFERASE SQD2"/>
    <property type="match status" value="1"/>
</dbReference>
<dbReference type="SUPFAM" id="SSF53756">
    <property type="entry name" value="UDP-Glycosyltransferase/glycogen phosphorylase"/>
    <property type="match status" value="1"/>
</dbReference>
<evidence type="ECO:0000256" key="1">
    <source>
        <dbReference type="ARBA" id="ARBA00022676"/>
    </source>
</evidence>
<keyword evidence="2" id="KW-0808">Transferase</keyword>
<reference evidence="5" key="1">
    <citation type="journal article" date="2019" name="Int. J. Syst. Evol. Microbiol.">
        <title>The Global Catalogue of Microorganisms (GCM) 10K type strain sequencing project: providing services to taxonomists for standard genome sequencing and annotation.</title>
        <authorList>
            <consortium name="The Broad Institute Genomics Platform"/>
            <consortium name="The Broad Institute Genome Sequencing Center for Infectious Disease"/>
            <person name="Wu L."/>
            <person name="Ma J."/>
        </authorList>
    </citation>
    <scope>NUCLEOTIDE SEQUENCE [LARGE SCALE GENOMIC DNA]</scope>
    <source>
        <strain evidence="5">JCM 17809</strain>
    </source>
</reference>
<dbReference type="Pfam" id="PF13579">
    <property type="entry name" value="Glyco_trans_4_4"/>
    <property type="match status" value="1"/>
</dbReference>
<dbReference type="RefSeq" id="WP_345208713.1">
    <property type="nucleotide sequence ID" value="NZ_BAABGM010000031.1"/>
</dbReference>
<evidence type="ECO:0000313" key="4">
    <source>
        <dbReference type="EMBL" id="GAA4413716.1"/>
    </source>
</evidence>
<evidence type="ECO:0000259" key="3">
    <source>
        <dbReference type="Pfam" id="PF13579"/>
    </source>
</evidence>
<keyword evidence="5" id="KW-1185">Reference proteome</keyword>
<comment type="caution">
    <text evidence="4">The sequence shown here is derived from an EMBL/GenBank/DDBJ whole genome shotgun (WGS) entry which is preliminary data.</text>
</comment>
<keyword evidence="1" id="KW-0328">Glycosyltransferase</keyword>
<sequence>MKVLVVVGTSSGGVGRHVHSLVRSLTATGHHVVVACPAEVDAHFALHEVATAVVPLEVSDRPHPGRDTRAARALSRLVGGADLVHAHGLRAASLAVLAAARTPVPVVATLHNAAPSGALTAAVYAGLERVVARGSALVLGVSDDLVERMERLGARRTGLAVVAAPPRREATHDRHAVRAGLGVGGRTSLAVVVARLAPQKGLDLLLDAHRELDPALDLVTVVAGDGPLREALQRRIDAERLPVRLLGHRADVPDLLSAADVVVSSATWEGQPVGIQEALHAGAAVVATDVGGTAAVVGDAALLVPPGDPVSLSRAIRDVVLHGAVRDDLRSKAVERSAELPTEDDALDAALTAYASVLPSTAEPT</sequence>
<dbReference type="CDD" id="cd03801">
    <property type="entry name" value="GT4_PimA-like"/>
    <property type="match status" value="1"/>
</dbReference>
<dbReference type="EMBL" id="BAABGM010000031">
    <property type="protein sequence ID" value="GAA4413716.1"/>
    <property type="molecule type" value="Genomic_DNA"/>
</dbReference>
<evidence type="ECO:0000313" key="5">
    <source>
        <dbReference type="Proteomes" id="UP001500945"/>
    </source>
</evidence>
<dbReference type="PANTHER" id="PTHR45947:SF13">
    <property type="entry name" value="TRANSFERASE"/>
    <property type="match status" value="1"/>
</dbReference>
<dbReference type="InterPro" id="IPR028098">
    <property type="entry name" value="Glyco_trans_4-like_N"/>
</dbReference>
<accession>A0ABP8KRX2</accession>
<protein>
    <submittedName>
        <fullName evidence="4">Glycosyltransferase</fullName>
    </submittedName>
</protein>
<proteinExistence type="predicted"/>
<dbReference type="Pfam" id="PF13692">
    <property type="entry name" value="Glyco_trans_1_4"/>
    <property type="match status" value="1"/>
</dbReference>
<gene>
    <name evidence="4" type="ORF">GCM10023168_36710</name>
</gene>
<dbReference type="Gene3D" id="3.40.50.2000">
    <property type="entry name" value="Glycogen Phosphorylase B"/>
    <property type="match status" value="2"/>
</dbReference>
<feature type="domain" description="Glycosyltransferase subfamily 4-like N-terminal" evidence="3">
    <location>
        <begin position="12"/>
        <end position="163"/>
    </location>
</feature>
<dbReference type="InterPro" id="IPR050194">
    <property type="entry name" value="Glycosyltransferase_grp1"/>
</dbReference>
<name>A0ABP8KRX2_9MICO</name>